<keyword evidence="6" id="KW-1185">Reference proteome</keyword>
<feature type="domain" description="Thioester" evidence="4">
    <location>
        <begin position="82"/>
        <end position="190"/>
    </location>
</feature>
<dbReference type="InterPro" id="IPR013552">
    <property type="entry name" value="Thioester_dom"/>
</dbReference>
<feature type="transmembrane region" description="Helical" evidence="2">
    <location>
        <begin position="398"/>
        <end position="418"/>
    </location>
</feature>
<name>A0ABN2LPP4_9MICO</name>
<sequence>MARGTLSSPARGKRRWAVALLAAAALLAPALASPAAAEADPAAAANTPVWVGGKQGYGGTGVFPIYSSTPEDPANPGDPDFWAYCIEHDVHAKTRTPAIIGDAASYLGSNHFSDPVVRGRVLWVLAHGYPALSLADFGAAAGTPGISRNDAIEAMQYAIWRYTDLDFDADWAWESEDSKNAYWYLVNGANASAGVTPADFAGTVSVTGPTGSAKPGELVGPFTVHTDRAPAQVTVDPALALTDAAGNAIDANAVTDGQQIYLDLRASTTSGSATLTASIAGSGFTGSVISVPNTADGTPNSEDHAQSLVLVAGSGTRTSASATAQWIASSTPTTTPGPTTTPTPTVPTTPTTPATPTPSTGPTPSQPTTPTAGGTTAPKPVASGSDDLAVTGALIPPALIAGLGLFAVLGGGALLLALRRRADA</sequence>
<feature type="compositionally biased region" description="Low complexity" evidence="1">
    <location>
        <begin position="328"/>
        <end position="338"/>
    </location>
</feature>
<reference evidence="5 6" key="1">
    <citation type="journal article" date="2019" name="Int. J. Syst. Evol. Microbiol.">
        <title>The Global Catalogue of Microorganisms (GCM) 10K type strain sequencing project: providing services to taxonomists for standard genome sequencing and annotation.</title>
        <authorList>
            <consortium name="The Broad Institute Genomics Platform"/>
            <consortium name="The Broad Institute Genome Sequencing Center for Infectious Disease"/>
            <person name="Wu L."/>
            <person name="Ma J."/>
        </authorList>
    </citation>
    <scope>NUCLEOTIDE SEQUENCE [LARGE SCALE GENOMIC DNA]</scope>
    <source>
        <strain evidence="5 6">JCM 14736</strain>
    </source>
</reference>
<dbReference type="Pfam" id="PF08341">
    <property type="entry name" value="TED"/>
    <property type="match status" value="1"/>
</dbReference>
<evidence type="ECO:0000259" key="4">
    <source>
        <dbReference type="Pfam" id="PF08341"/>
    </source>
</evidence>
<feature type="signal peptide" evidence="3">
    <location>
        <begin position="1"/>
        <end position="32"/>
    </location>
</feature>
<gene>
    <name evidence="5" type="ORF">GCM10009768_26430</name>
</gene>
<proteinExistence type="predicted"/>
<evidence type="ECO:0000313" key="6">
    <source>
        <dbReference type="Proteomes" id="UP001500851"/>
    </source>
</evidence>
<organism evidence="5 6">
    <name type="scientific">Leucobacter iarius</name>
    <dbReference type="NCBI Taxonomy" id="333963"/>
    <lineage>
        <taxon>Bacteria</taxon>
        <taxon>Bacillati</taxon>
        <taxon>Actinomycetota</taxon>
        <taxon>Actinomycetes</taxon>
        <taxon>Micrococcales</taxon>
        <taxon>Microbacteriaceae</taxon>
        <taxon>Leucobacter</taxon>
    </lineage>
</organism>
<keyword evidence="3" id="KW-0732">Signal</keyword>
<evidence type="ECO:0000256" key="2">
    <source>
        <dbReference type="SAM" id="Phobius"/>
    </source>
</evidence>
<dbReference type="NCBIfam" id="TIGR03934">
    <property type="entry name" value="TQXA_dom"/>
    <property type="match status" value="1"/>
</dbReference>
<keyword evidence="2" id="KW-0472">Membrane</keyword>
<dbReference type="InterPro" id="IPR023849">
    <property type="entry name" value="TQXA_dom"/>
</dbReference>
<dbReference type="Gene3D" id="1.10.150.480">
    <property type="match status" value="1"/>
</dbReference>
<evidence type="ECO:0000256" key="1">
    <source>
        <dbReference type="SAM" id="MobiDB-lite"/>
    </source>
</evidence>
<dbReference type="EMBL" id="BAAAOB010000004">
    <property type="protein sequence ID" value="GAA1796110.1"/>
    <property type="molecule type" value="Genomic_DNA"/>
</dbReference>
<protein>
    <recommendedName>
        <fullName evidence="4">Thioester domain-containing protein</fullName>
    </recommendedName>
</protein>
<keyword evidence="2" id="KW-1133">Transmembrane helix</keyword>
<evidence type="ECO:0000313" key="5">
    <source>
        <dbReference type="EMBL" id="GAA1796110.1"/>
    </source>
</evidence>
<evidence type="ECO:0000256" key="3">
    <source>
        <dbReference type="SAM" id="SignalP"/>
    </source>
</evidence>
<feature type="compositionally biased region" description="Low complexity" evidence="1">
    <location>
        <begin position="368"/>
        <end position="378"/>
    </location>
</feature>
<feature type="chain" id="PRO_5047435944" description="Thioester domain-containing protein" evidence="3">
    <location>
        <begin position="33"/>
        <end position="424"/>
    </location>
</feature>
<dbReference type="Proteomes" id="UP001500851">
    <property type="component" value="Unassembled WGS sequence"/>
</dbReference>
<feature type="compositionally biased region" description="Pro residues" evidence="1">
    <location>
        <begin position="353"/>
        <end position="367"/>
    </location>
</feature>
<dbReference type="RefSeq" id="WP_344032941.1">
    <property type="nucleotide sequence ID" value="NZ_BAAAOB010000004.1"/>
</dbReference>
<comment type="caution">
    <text evidence="5">The sequence shown here is derived from an EMBL/GenBank/DDBJ whole genome shotgun (WGS) entry which is preliminary data.</text>
</comment>
<accession>A0ABN2LPP4</accession>
<feature type="region of interest" description="Disordered" evidence="1">
    <location>
        <begin position="321"/>
        <end position="383"/>
    </location>
</feature>
<keyword evidence="2" id="KW-0812">Transmembrane</keyword>